<keyword evidence="1" id="KW-1133">Transmembrane helix</keyword>
<keyword evidence="1" id="KW-0472">Membrane</keyword>
<sequence length="77" mass="8035">MTKEKKTNGFGTTALILGIVGLFFFPMVFGILAIIFGAIAMGKGQRGGKAGLVLGIIDIALSIIMIMLGVYALLGLF</sequence>
<dbReference type="AlphaFoldDB" id="A0A0F9FZG2"/>
<reference evidence="2" key="1">
    <citation type="journal article" date="2015" name="Nature">
        <title>Complex archaea that bridge the gap between prokaryotes and eukaryotes.</title>
        <authorList>
            <person name="Spang A."/>
            <person name="Saw J.H."/>
            <person name="Jorgensen S.L."/>
            <person name="Zaremba-Niedzwiedzka K."/>
            <person name="Martijn J."/>
            <person name="Lind A.E."/>
            <person name="van Eijk R."/>
            <person name="Schleper C."/>
            <person name="Guy L."/>
            <person name="Ettema T.J."/>
        </authorList>
    </citation>
    <scope>NUCLEOTIDE SEQUENCE</scope>
</reference>
<evidence type="ECO:0000313" key="2">
    <source>
        <dbReference type="EMBL" id="KKL91774.1"/>
    </source>
</evidence>
<evidence type="ECO:0008006" key="3">
    <source>
        <dbReference type="Google" id="ProtNLM"/>
    </source>
</evidence>
<keyword evidence="1" id="KW-0812">Transmembrane</keyword>
<feature type="transmembrane region" description="Helical" evidence="1">
    <location>
        <begin position="15"/>
        <end position="40"/>
    </location>
</feature>
<proteinExistence type="predicted"/>
<name>A0A0F9FZG2_9ZZZZ</name>
<organism evidence="2">
    <name type="scientific">marine sediment metagenome</name>
    <dbReference type="NCBI Taxonomy" id="412755"/>
    <lineage>
        <taxon>unclassified sequences</taxon>
        <taxon>metagenomes</taxon>
        <taxon>ecological metagenomes</taxon>
    </lineage>
</organism>
<protein>
    <recommendedName>
        <fullName evidence="3">DUF4190 domain-containing protein</fullName>
    </recommendedName>
</protein>
<gene>
    <name evidence="2" type="ORF">LCGC14_1891290</name>
</gene>
<comment type="caution">
    <text evidence="2">The sequence shown here is derived from an EMBL/GenBank/DDBJ whole genome shotgun (WGS) entry which is preliminary data.</text>
</comment>
<evidence type="ECO:0000256" key="1">
    <source>
        <dbReference type="SAM" id="Phobius"/>
    </source>
</evidence>
<accession>A0A0F9FZG2</accession>
<dbReference type="EMBL" id="LAZR01019646">
    <property type="protein sequence ID" value="KKL91774.1"/>
    <property type="molecule type" value="Genomic_DNA"/>
</dbReference>
<dbReference type="PANTHER" id="PTHR40040:SF1">
    <property type="entry name" value="MEMBRANE PROTEIN"/>
    <property type="match status" value="1"/>
</dbReference>
<feature type="transmembrane region" description="Helical" evidence="1">
    <location>
        <begin position="52"/>
        <end position="74"/>
    </location>
</feature>
<dbReference type="PANTHER" id="PTHR40040">
    <property type="entry name" value="SMALL HYDROPHOBIC PROTEIN-RELATED"/>
    <property type="match status" value="1"/>
</dbReference>
<dbReference type="InterPro" id="IPR055338">
    <property type="entry name" value="YqfX-like"/>
</dbReference>